<accession>A0A9N9DYI0</accession>
<feature type="compositionally biased region" description="Low complexity" evidence="1">
    <location>
        <begin position="77"/>
        <end position="91"/>
    </location>
</feature>
<keyword evidence="3" id="KW-1185">Reference proteome</keyword>
<feature type="compositionally biased region" description="Polar residues" evidence="1">
    <location>
        <begin position="64"/>
        <end position="76"/>
    </location>
</feature>
<organism evidence="2 3">
    <name type="scientific">Dentiscutata erythropus</name>
    <dbReference type="NCBI Taxonomy" id="1348616"/>
    <lineage>
        <taxon>Eukaryota</taxon>
        <taxon>Fungi</taxon>
        <taxon>Fungi incertae sedis</taxon>
        <taxon>Mucoromycota</taxon>
        <taxon>Glomeromycotina</taxon>
        <taxon>Glomeromycetes</taxon>
        <taxon>Diversisporales</taxon>
        <taxon>Gigasporaceae</taxon>
        <taxon>Dentiscutata</taxon>
    </lineage>
</organism>
<evidence type="ECO:0000313" key="2">
    <source>
        <dbReference type="EMBL" id="CAG8658030.1"/>
    </source>
</evidence>
<feature type="compositionally biased region" description="Polar residues" evidence="1">
    <location>
        <begin position="92"/>
        <end position="110"/>
    </location>
</feature>
<evidence type="ECO:0000256" key="1">
    <source>
        <dbReference type="SAM" id="MobiDB-lite"/>
    </source>
</evidence>
<proteinExistence type="predicted"/>
<reference evidence="2" key="1">
    <citation type="submission" date="2021-06" db="EMBL/GenBank/DDBJ databases">
        <authorList>
            <person name="Kallberg Y."/>
            <person name="Tangrot J."/>
            <person name="Rosling A."/>
        </authorList>
    </citation>
    <scope>NUCLEOTIDE SEQUENCE</scope>
    <source>
        <strain evidence="2">MA453B</strain>
    </source>
</reference>
<feature type="region of interest" description="Disordered" evidence="1">
    <location>
        <begin position="1"/>
        <end position="36"/>
    </location>
</feature>
<evidence type="ECO:0000313" key="3">
    <source>
        <dbReference type="Proteomes" id="UP000789405"/>
    </source>
</evidence>
<dbReference type="AlphaFoldDB" id="A0A9N9DYI0"/>
<protein>
    <submittedName>
        <fullName evidence="2">18330_t:CDS:1</fullName>
    </submittedName>
</protein>
<dbReference type="EMBL" id="CAJVPY010006187">
    <property type="protein sequence ID" value="CAG8658030.1"/>
    <property type="molecule type" value="Genomic_DNA"/>
</dbReference>
<comment type="caution">
    <text evidence="2">The sequence shown here is derived from an EMBL/GenBank/DDBJ whole genome shotgun (WGS) entry which is preliminary data.</text>
</comment>
<feature type="region of interest" description="Disordered" evidence="1">
    <location>
        <begin position="64"/>
        <end position="110"/>
    </location>
</feature>
<sequence>MSPPRRTSSRGRVQRHTPYGRTGDSSIEEIGNSPRGRGIAFIRTFRRPFNYDPPPAYVESQMNNITITQPENDQVNTAPSSHTPPTITSSPENLSQTVGDSSSTILPPPP</sequence>
<gene>
    <name evidence="2" type="ORF">DERYTH_LOCUS10557</name>
</gene>
<dbReference type="Proteomes" id="UP000789405">
    <property type="component" value="Unassembled WGS sequence"/>
</dbReference>
<name>A0A9N9DYI0_9GLOM</name>